<proteinExistence type="predicted"/>
<sequence length="369" mass="41770">MHVGYATGFQHQSADSVNDTRFVKQDLEMAIEAEELGFESIWVTEHHFSNYSISPSPLQTLAYLAGRTKSVKLGTQVIVLPWNDPVRVAEQALWLDNVTEGRLVLGFGRGLGKFEYDGLRVDINQTRQLYREYAEMIIRALETGVIEGGEITQQPRRELRPRPFRSFEGRVFGSAGSPESVRTVAELGMGIMIINPEPRANLGVDTETYDRVWAETHGDTRVAPAPMLSGTIFVDESSDRARELSRQYHRVNFRAAVHNYGMAEEHFGNTKGNEFYKKMRIEPDKIDEMAEVTADVMPAGTPTEVLEQLERINNDLNLQGFFPHFHFGGMPREEAERNMRLFAEKCLPELKSWPSESSLDGETRSLQAV</sequence>
<dbReference type="KEGG" id="cphy:B5808_02305"/>
<dbReference type="PANTHER" id="PTHR30137:SF8">
    <property type="entry name" value="BLR5498 PROTEIN"/>
    <property type="match status" value="1"/>
</dbReference>
<dbReference type="InterPro" id="IPR050766">
    <property type="entry name" value="Bact_Lucif_Oxidored"/>
</dbReference>
<keyword evidence="5" id="KW-1185">Reference proteome</keyword>
<accession>A0A1X9LM51</accession>
<keyword evidence="1" id="KW-0560">Oxidoreductase</keyword>
<evidence type="ECO:0000256" key="1">
    <source>
        <dbReference type="ARBA" id="ARBA00023002"/>
    </source>
</evidence>
<protein>
    <submittedName>
        <fullName evidence="4">Luciferase</fullName>
    </submittedName>
</protein>
<name>A0A1X9LM51_9MICO</name>
<dbReference type="PANTHER" id="PTHR30137">
    <property type="entry name" value="LUCIFERASE-LIKE MONOOXYGENASE"/>
    <property type="match status" value="1"/>
</dbReference>
<dbReference type="GO" id="GO:0016705">
    <property type="term" value="F:oxidoreductase activity, acting on paired donors, with incorporation or reduction of molecular oxygen"/>
    <property type="evidence" value="ECO:0007669"/>
    <property type="project" value="InterPro"/>
</dbReference>
<dbReference type="AlphaFoldDB" id="A0A1X9LM51"/>
<dbReference type="STRING" id="1619308.B5808_02305"/>
<dbReference type="GO" id="GO:0005829">
    <property type="term" value="C:cytosol"/>
    <property type="evidence" value="ECO:0007669"/>
    <property type="project" value="TreeGrafter"/>
</dbReference>
<evidence type="ECO:0000259" key="3">
    <source>
        <dbReference type="Pfam" id="PF00296"/>
    </source>
</evidence>
<dbReference type="Proteomes" id="UP000192775">
    <property type="component" value="Chromosome"/>
</dbReference>
<organism evidence="4 5">
    <name type="scientific">Cnuibacter physcomitrellae</name>
    <dbReference type="NCBI Taxonomy" id="1619308"/>
    <lineage>
        <taxon>Bacteria</taxon>
        <taxon>Bacillati</taxon>
        <taxon>Actinomycetota</taxon>
        <taxon>Actinomycetes</taxon>
        <taxon>Micrococcales</taxon>
        <taxon>Microbacteriaceae</taxon>
        <taxon>Cnuibacter</taxon>
    </lineage>
</organism>
<dbReference type="InterPro" id="IPR011251">
    <property type="entry name" value="Luciferase-like_dom"/>
</dbReference>
<dbReference type="Gene3D" id="3.20.20.30">
    <property type="entry name" value="Luciferase-like domain"/>
    <property type="match status" value="1"/>
</dbReference>
<dbReference type="InterPro" id="IPR036661">
    <property type="entry name" value="Luciferase-like_sf"/>
</dbReference>
<keyword evidence="2" id="KW-0503">Monooxygenase</keyword>
<reference evidence="4 5" key="1">
    <citation type="submission" date="2017-04" db="EMBL/GenBank/DDBJ databases">
        <authorList>
            <person name="Afonso C.L."/>
            <person name="Miller P.J."/>
            <person name="Scott M.A."/>
            <person name="Spackman E."/>
            <person name="Goraichik I."/>
            <person name="Dimitrov K.M."/>
            <person name="Suarez D.L."/>
            <person name="Swayne D.E."/>
        </authorList>
    </citation>
    <scope>NUCLEOTIDE SEQUENCE [LARGE SCALE GENOMIC DNA]</scope>
    <source>
        <strain evidence="5">XA(T)</strain>
    </source>
</reference>
<dbReference type="SUPFAM" id="SSF51679">
    <property type="entry name" value="Bacterial luciferase-like"/>
    <property type="match status" value="1"/>
</dbReference>
<dbReference type="Pfam" id="PF00296">
    <property type="entry name" value="Bac_luciferase"/>
    <property type="match status" value="1"/>
</dbReference>
<feature type="domain" description="Luciferase-like" evidence="3">
    <location>
        <begin position="1"/>
        <end position="311"/>
    </location>
</feature>
<evidence type="ECO:0000313" key="4">
    <source>
        <dbReference type="EMBL" id="ARJ04189.1"/>
    </source>
</evidence>
<dbReference type="RefSeq" id="WP_085018077.1">
    <property type="nucleotide sequence ID" value="NZ_BMHD01000001.1"/>
</dbReference>
<evidence type="ECO:0000256" key="2">
    <source>
        <dbReference type="ARBA" id="ARBA00023033"/>
    </source>
</evidence>
<evidence type="ECO:0000313" key="5">
    <source>
        <dbReference type="Proteomes" id="UP000192775"/>
    </source>
</evidence>
<gene>
    <name evidence="4" type="ORF">B5808_02305</name>
</gene>
<dbReference type="GO" id="GO:0004497">
    <property type="term" value="F:monooxygenase activity"/>
    <property type="evidence" value="ECO:0007669"/>
    <property type="project" value="UniProtKB-KW"/>
</dbReference>
<dbReference type="EMBL" id="CP020715">
    <property type="protein sequence ID" value="ARJ04189.1"/>
    <property type="molecule type" value="Genomic_DNA"/>
</dbReference>